<reference evidence="2" key="1">
    <citation type="submission" date="2020-02" db="EMBL/GenBank/DDBJ databases">
        <authorList>
            <person name="Meier V. D."/>
        </authorList>
    </citation>
    <scope>NUCLEOTIDE SEQUENCE</scope>
    <source>
        <strain evidence="2">AVDCRST_MAG35</strain>
    </source>
</reference>
<sequence>DPRLHRPHPVPDGRPVRHLARVGRRSRSPGRGRPGGRVLAGPARGPGGNGAGGRSREHRQRGPRGRRGRGRH</sequence>
<feature type="compositionally biased region" description="Basic residues" evidence="1">
    <location>
        <begin position="16"/>
        <end position="30"/>
    </location>
</feature>
<feature type="non-terminal residue" evidence="2">
    <location>
        <position position="72"/>
    </location>
</feature>
<evidence type="ECO:0000313" key="2">
    <source>
        <dbReference type="EMBL" id="CAA9399182.1"/>
    </source>
</evidence>
<evidence type="ECO:0000256" key="1">
    <source>
        <dbReference type="SAM" id="MobiDB-lite"/>
    </source>
</evidence>
<protein>
    <submittedName>
        <fullName evidence="2">Uncharacterized protein</fullName>
    </submittedName>
</protein>
<feature type="compositionally biased region" description="Basic residues" evidence="1">
    <location>
        <begin position="56"/>
        <end position="72"/>
    </location>
</feature>
<accession>A0A6J4P0J1</accession>
<name>A0A6J4P0J1_9ACTN</name>
<organism evidence="2">
    <name type="scientific">uncultured Quadrisphaera sp</name>
    <dbReference type="NCBI Taxonomy" id="904978"/>
    <lineage>
        <taxon>Bacteria</taxon>
        <taxon>Bacillati</taxon>
        <taxon>Actinomycetota</taxon>
        <taxon>Actinomycetes</taxon>
        <taxon>Kineosporiales</taxon>
        <taxon>Kineosporiaceae</taxon>
        <taxon>Quadrisphaera</taxon>
        <taxon>environmental samples</taxon>
    </lineage>
</organism>
<gene>
    <name evidence="2" type="ORF">AVDCRST_MAG35-803</name>
</gene>
<feature type="compositionally biased region" description="Basic and acidic residues" evidence="1">
    <location>
        <begin position="1"/>
        <end position="15"/>
    </location>
</feature>
<proteinExistence type="predicted"/>
<feature type="compositionally biased region" description="Gly residues" evidence="1">
    <location>
        <begin position="44"/>
        <end position="53"/>
    </location>
</feature>
<dbReference type="EMBL" id="CADCUY010000166">
    <property type="protein sequence ID" value="CAA9399182.1"/>
    <property type="molecule type" value="Genomic_DNA"/>
</dbReference>
<dbReference type="AlphaFoldDB" id="A0A6J4P0J1"/>
<feature type="non-terminal residue" evidence="2">
    <location>
        <position position="1"/>
    </location>
</feature>
<feature type="region of interest" description="Disordered" evidence="1">
    <location>
        <begin position="1"/>
        <end position="72"/>
    </location>
</feature>